<reference evidence="2 3" key="1">
    <citation type="submission" date="2020-03" db="EMBL/GenBank/DDBJ databases">
        <title>Draft genome of Streptomyces sp. ventii, isolated from the Axial Seamount in the Pacific Ocean, and resequencing of the two type strains Streptomyces lonarensis strain NCL 716 and Streptomyces bohaiensis strain 11A07.</title>
        <authorList>
            <person name="Loughran R.M."/>
            <person name="Pfannmuller K.M."/>
            <person name="Wasson B.J."/>
            <person name="Deadmond M.C."/>
            <person name="Paddock B.E."/>
            <person name="Koyack M.J."/>
            <person name="Gallegos D.A."/>
            <person name="Mitchell E.A."/>
            <person name="Ushijima B."/>
            <person name="Saw J.H."/>
            <person name="Mcphail K.L."/>
            <person name="Videau P."/>
        </authorList>
    </citation>
    <scope>NUCLEOTIDE SEQUENCE [LARGE SCALE GENOMIC DNA]</scope>
    <source>
        <strain evidence="2 3">NCL716</strain>
    </source>
</reference>
<sequence length="69" mass="7114">MSGGTGRAVQWHKSTYSSTNGGNCLEAGRGLPGAVPVRDSKLSDSPVLSFPSAGWGKFLATVKDGRFSA</sequence>
<protein>
    <submittedName>
        <fullName evidence="2">DUF397 domain-containing protein</fullName>
    </submittedName>
</protein>
<dbReference type="EMBL" id="JAAVJD010000018">
    <property type="protein sequence ID" value="NJQ04897.1"/>
    <property type="molecule type" value="Genomic_DNA"/>
</dbReference>
<dbReference type="InterPro" id="IPR007278">
    <property type="entry name" value="DUF397"/>
</dbReference>
<dbReference type="AlphaFoldDB" id="A0A7X6CYI2"/>
<evidence type="ECO:0000313" key="3">
    <source>
        <dbReference type="Proteomes" id="UP000578686"/>
    </source>
</evidence>
<gene>
    <name evidence="2" type="ORF">HCN56_04705</name>
</gene>
<name>A0A7X6CYI2_9ACTN</name>
<dbReference type="Proteomes" id="UP000578686">
    <property type="component" value="Unassembled WGS sequence"/>
</dbReference>
<dbReference type="Pfam" id="PF04149">
    <property type="entry name" value="DUF397"/>
    <property type="match status" value="1"/>
</dbReference>
<accession>A0A7X6CYI2</accession>
<keyword evidence="3" id="KW-1185">Reference proteome</keyword>
<feature type="domain" description="DUF397" evidence="1">
    <location>
        <begin position="9"/>
        <end position="63"/>
    </location>
</feature>
<dbReference type="RefSeq" id="WP_167968193.1">
    <property type="nucleotide sequence ID" value="NZ_BHZG01000561.1"/>
</dbReference>
<comment type="caution">
    <text evidence="2">The sequence shown here is derived from an EMBL/GenBank/DDBJ whole genome shotgun (WGS) entry which is preliminary data.</text>
</comment>
<evidence type="ECO:0000313" key="2">
    <source>
        <dbReference type="EMBL" id="NJQ04897.1"/>
    </source>
</evidence>
<proteinExistence type="predicted"/>
<organism evidence="2 3">
    <name type="scientific">Streptomyces lonarensis</name>
    <dbReference type="NCBI Taxonomy" id="700599"/>
    <lineage>
        <taxon>Bacteria</taxon>
        <taxon>Bacillati</taxon>
        <taxon>Actinomycetota</taxon>
        <taxon>Actinomycetes</taxon>
        <taxon>Kitasatosporales</taxon>
        <taxon>Streptomycetaceae</taxon>
        <taxon>Streptomyces</taxon>
    </lineage>
</organism>
<evidence type="ECO:0000259" key="1">
    <source>
        <dbReference type="Pfam" id="PF04149"/>
    </source>
</evidence>